<dbReference type="Proteomes" id="UP000032430">
    <property type="component" value="Chromosome I"/>
</dbReference>
<keyword evidence="3" id="KW-1185">Reference proteome</keyword>
<feature type="transmembrane region" description="Helical" evidence="1">
    <location>
        <begin position="212"/>
        <end position="233"/>
    </location>
</feature>
<sequence>MLTREERIIVSALHWYFGVLLSKPKIDNDIKHSTMLGSLIAQLNGYSELMYVCALANGETGLTKEKEHEYVGRGFVDPFYRLTHSNDDCFYYAYNFLGEKDKNDFTGIQRIRSLGCDKQGMEALGILVMMIMTQQLEKLGFESMIPPDLAKTFGKKRYIADLTREQRISLVSFSPEQLNDLYDSLGELLEVGNQEQNTQEQSLNENDLNLDISMMILGGFIAAAGIAAVALAFTVLNAATMGIVLAAAGSVAILSGIGFFAKSAYNCLSSTNESLSCSLTP</sequence>
<keyword evidence="1" id="KW-1133">Transmembrane helix</keyword>
<keyword evidence="1" id="KW-0812">Transmembrane</keyword>
<gene>
    <name evidence="2" type="ORF">LFA_0495</name>
</gene>
<proteinExistence type="predicted"/>
<evidence type="ECO:0000256" key="1">
    <source>
        <dbReference type="SAM" id="Phobius"/>
    </source>
</evidence>
<reference evidence="3" key="1">
    <citation type="submission" date="2014-09" db="EMBL/GenBank/DDBJ databases">
        <authorList>
            <person name="Gomez-Valero L."/>
        </authorList>
    </citation>
    <scope>NUCLEOTIDE SEQUENCE [LARGE SCALE GENOMIC DNA]</scope>
    <source>
        <strain evidence="3">ATCC700992</strain>
    </source>
</reference>
<dbReference type="HOGENOM" id="CLU_989691_0_0_6"/>
<evidence type="ECO:0000313" key="2">
    <source>
        <dbReference type="EMBL" id="CEG55953.1"/>
    </source>
</evidence>
<keyword evidence="1" id="KW-0472">Membrane</keyword>
<feature type="transmembrane region" description="Helical" evidence="1">
    <location>
        <begin position="239"/>
        <end position="261"/>
    </location>
</feature>
<dbReference type="RefSeq" id="WP_045094732.1">
    <property type="nucleotide sequence ID" value="NZ_LN614827.1"/>
</dbReference>
<accession>A0A098G0G1</accession>
<dbReference type="AlphaFoldDB" id="A0A098G0G1"/>
<organism evidence="2 3">
    <name type="scientific">Legionella fallonii LLAP-10</name>
    <dbReference type="NCBI Taxonomy" id="1212491"/>
    <lineage>
        <taxon>Bacteria</taxon>
        <taxon>Pseudomonadati</taxon>
        <taxon>Pseudomonadota</taxon>
        <taxon>Gammaproteobacteria</taxon>
        <taxon>Legionellales</taxon>
        <taxon>Legionellaceae</taxon>
        <taxon>Legionella</taxon>
    </lineage>
</organism>
<evidence type="ECO:0000313" key="3">
    <source>
        <dbReference type="Proteomes" id="UP000032430"/>
    </source>
</evidence>
<name>A0A098G0G1_9GAMM</name>
<dbReference type="KEGG" id="lfa:LFA_0495"/>
<protein>
    <submittedName>
        <fullName evidence="2">Uncharacterized protein</fullName>
    </submittedName>
</protein>
<dbReference type="EMBL" id="LN614827">
    <property type="protein sequence ID" value="CEG55953.1"/>
    <property type="molecule type" value="Genomic_DNA"/>
</dbReference>